<dbReference type="Pfam" id="PF07811">
    <property type="entry name" value="TadE"/>
    <property type="match status" value="1"/>
</dbReference>
<feature type="transmembrane region" description="Helical" evidence="1">
    <location>
        <begin position="29"/>
        <end position="55"/>
    </location>
</feature>
<evidence type="ECO:0000313" key="3">
    <source>
        <dbReference type="EMBL" id="MBB5059576.1"/>
    </source>
</evidence>
<dbReference type="EMBL" id="JACHIP010000006">
    <property type="protein sequence ID" value="MBB5059576.1"/>
    <property type="molecule type" value="Genomic_DNA"/>
</dbReference>
<sequence length="164" mass="17125">MTERTPSWSRKQALLSLSSDQKAQSLIEFAFILPIFPLVVTGMFAFGVAFTNWMVLTDATSLGGRTVSISRGNTLDPCSTASTAVVGAAPGLNTSQITYSSVINGTAYSGTTCSSSSTTTGAAGNLTQGGYYILSTTYPCKLAVFGQNLVSNCTLHASVKELVQ</sequence>
<comment type="caution">
    <text evidence="3">The sequence shown here is derived from an EMBL/GenBank/DDBJ whole genome shotgun (WGS) entry which is preliminary data.</text>
</comment>
<dbReference type="Proteomes" id="UP000540989">
    <property type="component" value="Unassembled WGS sequence"/>
</dbReference>
<proteinExistence type="predicted"/>
<organism evidence="3 4">
    <name type="scientific">Granulicella aggregans</name>
    <dbReference type="NCBI Taxonomy" id="474949"/>
    <lineage>
        <taxon>Bacteria</taxon>
        <taxon>Pseudomonadati</taxon>
        <taxon>Acidobacteriota</taxon>
        <taxon>Terriglobia</taxon>
        <taxon>Terriglobales</taxon>
        <taxon>Acidobacteriaceae</taxon>
        <taxon>Granulicella</taxon>
    </lineage>
</organism>
<gene>
    <name evidence="3" type="ORF">HDF16_004302</name>
</gene>
<keyword evidence="1" id="KW-1133">Transmembrane helix</keyword>
<dbReference type="AlphaFoldDB" id="A0A7W7ZHX1"/>
<accession>A0A7W7ZHX1</accession>
<reference evidence="3 4" key="1">
    <citation type="submission" date="2020-08" db="EMBL/GenBank/DDBJ databases">
        <title>Genomic Encyclopedia of Type Strains, Phase IV (KMG-V): Genome sequencing to study the core and pangenomes of soil and plant-associated prokaryotes.</title>
        <authorList>
            <person name="Whitman W."/>
        </authorList>
    </citation>
    <scope>NUCLEOTIDE SEQUENCE [LARGE SCALE GENOMIC DNA]</scope>
    <source>
        <strain evidence="3 4">M8UP14</strain>
    </source>
</reference>
<protein>
    <submittedName>
        <fullName evidence="3">Flp pilus assembly protein TadG</fullName>
    </submittedName>
</protein>
<dbReference type="RefSeq" id="WP_184221210.1">
    <property type="nucleotide sequence ID" value="NZ_JACHIP010000006.1"/>
</dbReference>
<keyword evidence="4" id="KW-1185">Reference proteome</keyword>
<dbReference type="InterPro" id="IPR012495">
    <property type="entry name" value="TadE-like_dom"/>
</dbReference>
<evidence type="ECO:0000259" key="2">
    <source>
        <dbReference type="Pfam" id="PF07811"/>
    </source>
</evidence>
<name>A0A7W7ZHX1_9BACT</name>
<feature type="domain" description="TadE-like" evidence="2">
    <location>
        <begin position="24"/>
        <end position="65"/>
    </location>
</feature>
<evidence type="ECO:0000313" key="4">
    <source>
        <dbReference type="Proteomes" id="UP000540989"/>
    </source>
</evidence>
<evidence type="ECO:0000256" key="1">
    <source>
        <dbReference type="SAM" id="Phobius"/>
    </source>
</evidence>
<keyword evidence="1" id="KW-0812">Transmembrane</keyword>
<keyword evidence="1" id="KW-0472">Membrane</keyword>